<feature type="compositionally biased region" description="Polar residues" evidence="7">
    <location>
        <begin position="107"/>
        <end position="119"/>
    </location>
</feature>
<evidence type="ECO:0000256" key="1">
    <source>
        <dbReference type="ARBA" id="ARBA00004141"/>
    </source>
</evidence>
<dbReference type="PANTHER" id="PTHR12822:SF2">
    <property type="entry name" value="PROTEIN YIPF"/>
    <property type="match status" value="1"/>
</dbReference>
<dbReference type="GO" id="GO:0016192">
    <property type="term" value="P:vesicle-mediated transport"/>
    <property type="evidence" value="ECO:0007669"/>
    <property type="project" value="InterPro"/>
</dbReference>
<dbReference type="PANTHER" id="PTHR12822">
    <property type="entry name" value="PROTEIN YIPF"/>
    <property type="match status" value="1"/>
</dbReference>
<evidence type="ECO:0000256" key="2">
    <source>
        <dbReference type="ARBA" id="ARBA00010596"/>
    </source>
</evidence>
<feature type="compositionally biased region" description="Low complexity" evidence="7">
    <location>
        <begin position="122"/>
        <end position="131"/>
    </location>
</feature>
<evidence type="ECO:0000313" key="9">
    <source>
        <dbReference type="EMBL" id="KAG9320016.1"/>
    </source>
</evidence>
<feature type="transmembrane region" description="Helical" evidence="6">
    <location>
        <begin position="183"/>
        <end position="207"/>
    </location>
</feature>
<keyword evidence="5 6" id="KW-0472">Membrane</keyword>
<feature type="transmembrane region" description="Helical" evidence="6">
    <location>
        <begin position="253"/>
        <end position="273"/>
    </location>
</feature>
<name>A0A9P8CVI6_MORAP</name>
<feature type="domain" description="Yip1" evidence="8">
    <location>
        <begin position="165"/>
        <end position="326"/>
    </location>
</feature>
<evidence type="ECO:0000256" key="3">
    <source>
        <dbReference type="ARBA" id="ARBA00022692"/>
    </source>
</evidence>
<proteinExistence type="inferred from homology"/>
<feature type="transmembrane region" description="Helical" evidence="6">
    <location>
        <begin position="219"/>
        <end position="241"/>
    </location>
</feature>
<evidence type="ECO:0000256" key="6">
    <source>
        <dbReference type="RuleBase" id="RU361264"/>
    </source>
</evidence>
<feature type="transmembrane region" description="Helical" evidence="6">
    <location>
        <begin position="308"/>
        <end position="328"/>
    </location>
</feature>
<sequence>MAHSGAYSAIEIDDDELNNATELQFQTQQENTVSTFFHLSREQDLATWITCTHIDSAFFKERSAVSVTYCLTTLCLLCVQLHSTDFSSVDTPAAAPAGNISAAATPQPRTTGFGSSNIFEGNRANNQNNQEQNANQPIWSVGYYAKFFDVDTSQVLERCFASVVPKDNFLEVMGGSPDLYGPFWIATTVIFVLFVTSSIVESINAYINKTAYSYNIYQMTFAFGTIYTYSFVVPLLVWGATKYFGCQPDLLEMLALYGYALTIWVPVSILSVIPIELARWILLGIGAGLSGVFLIRNMYPVLSRAEAQIAKIILILVIVFHGVLALILKYKFFAYNAAPTAPGDNPTPTP</sequence>
<dbReference type="EMBL" id="JAIFTL010000340">
    <property type="protein sequence ID" value="KAG9320016.1"/>
    <property type="molecule type" value="Genomic_DNA"/>
</dbReference>
<comment type="caution">
    <text evidence="9">The sequence shown here is derived from an EMBL/GenBank/DDBJ whole genome shotgun (WGS) entry which is preliminary data.</text>
</comment>
<dbReference type="InterPro" id="IPR006977">
    <property type="entry name" value="Yip1_dom"/>
</dbReference>
<evidence type="ECO:0000256" key="4">
    <source>
        <dbReference type="ARBA" id="ARBA00022989"/>
    </source>
</evidence>
<feature type="transmembrane region" description="Helical" evidence="6">
    <location>
        <begin position="280"/>
        <end position="302"/>
    </location>
</feature>
<organism evidence="9 10">
    <name type="scientific">Mortierella alpina</name>
    <name type="common">Oleaginous fungus</name>
    <name type="synonym">Mortierella renispora</name>
    <dbReference type="NCBI Taxonomy" id="64518"/>
    <lineage>
        <taxon>Eukaryota</taxon>
        <taxon>Fungi</taxon>
        <taxon>Fungi incertae sedis</taxon>
        <taxon>Mucoromycota</taxon>
        <taxon>Mortierellomycotina</taxon>
        <taxon>Mortierellomycetes</taxon>
        <taxon>Mortierellales</taxon>
        <taxon>Mortierellaceae</taxon>
        <taxon>Mortierella</taxon>
    </lineage>
</organism>
<dbReference type="Pfam" id="PF04893">
    <property type="entry name" value="Yip1"/>
    <property type="match status" value="1"/>
</dbReference>
<keyword evidence="4 6" id="KW-1133">Transmembrane helix</keyword>
<comment type="similarity">
    <text evidence="2 6">Belongs to the YIP1 family.</text>
</comment>
<feature type="region of interest" description="Disordered" evidence="7">
    <location>
        <begin position="99"/>
        <end position="131"/>
    </location>
</feature>
<protein>
    <recommendedName>
        <fullName evidence="6">Protein YIP</fullName>
    </recommendedName>
</protein>
<accession>A0A9P8CVI6</accession>
<dbReference type="AlphaFoldDB" id="A0A9P8CVI6"/>
<evidence type="ECO:0000256" key="7">
    <source>
        <dbReference type="SAM" id="MobiDB-lite"/>
    </source>
</evidence>
<dbReference type="InterPro" id="IPR039765">
    <property type="entry name" value="Yip5/YIPF1/YIPF2"/>
</dbReference>
<evidence type="ECO:0000256" key="5">
    <source>
        <dbReference type="ARBA" id="ARBA00023136"/>
    </source>
</evidence>
<reference evidence="9" key="1">
    <citation type="submission" date="2021-07" db="EMBL/GenBank/DDBJ databases">
        <title>Draft genome of Mortierella alpina, strain LL118, isolated from an aspen leaf litter sample.</title>
        <authorList>
            <person name="Yang S."/>
            <person name="Vinatzer B.A."/>
        </authorList>
    </citation>
    <scope>NUCLEOTIDE SEQUENCE</scope>
    <source>
        <strain evidence="9">LL118</strain>
    </source>
</reference>
<evidence type="ECO:0000313" key="10">
    <source>
        <dbReference type="Proteomes" id="UP000717515"/>
    </source>
</evidence>
<gene>
    <name evidence="9" type="ORF">KVV02_004310</name>
</gene>
<comment type="subcellular location">
    <subcellularLocation>
        <location evidence="6">Golgi apparatus membrane</location>
        <topology evidence="6">Multi-pass membrane protein</topology>
    </subcellularLocation>
    <subcellularLocation>
        <location evidence="1">Membrane</location>
        <topology evidence="1">Multi-pass membrane protein</topology>
    </subcellularLocation>
</comment>
<dbReference type="Proteomes" id="UP000717515">
    <property type="component" value="Unassembled WGS sequence"/>
</dbReference>
<dbReference type="GO" id="GO:0000139">
    <property type="term" value="C:Golgi membrane"/>
    <property type="evidence" value="ECO:0007669"/>
    <property type="project" value="UniProtKB-SubCell"/>
</dbReference>
<evidence type="ECO:0000259" key="8">
    <source>
        <dbReference type="Pfam" id="PF04893"/>
    </source>
</evidence>
<keyword evidence="3 6" id="KW-0812">Transmembrane</keyword>
<dbReference type="GO" id="GO:0031267">
    <property type="term" value="F:small GTPase binding"/>
    <property type="evidence" value="ECO:0007669"/>
    <property type="project" value="InterPro"/>
</dbReference>